<name>A0ABZ0TM29_9SPHI</name>
<keyword evidence="2" id="KW-1185">Reference proteome</keyword>
<evidence type="ECO:0000313" key="1">
    <source>
        <dbReference type="EMBL" id="WPU92600.1"/>
    </source>
</evidence>
<sequence length="111" mass="12878">MRLYNLKQNINLPYLKKQGNLIQFCNKKILVFDKNLSGIQLPQKLKIDFLYISGNPHIGLHQINKNYDYQTLIIDGNNAGILTLQLETEARAMRINYSFLRRNILLVATSN</sequence>
<evidence type="ECO:0000313" key="2">
    <source>
        <dbReference type="Proteomes" id="UP001324380"/>
    </source>
</evidence>
<dbReference type="EMBL" id="CP139558">
    <property type="protein sequence ID" value="WPU92600.1"/>
    <property type="molecule type" value="Genomic_DNA"/>
</dbReference>
<proteinExistence type="predicted"/>
<accession>A0ABZ0TM29</accession>
<dbReference type="Proteomes" id="UP001324380">
    <property type="component" value="Chromosome"/>
</dbReference>
<dbReference type="RefSeq" id="WP_321561760.1">
    <property type="nucleotide sequence ID" value="NZ_CP139558.1"/>
</dbReference>
<gene>
    <name evidence="1" type="ORF">SNE25_25070</name>
</gene>
<reference evidence="1 2" key="1">
    <citation type="submission" date="2023-11" db="EMBL/GenBank/DDBJ databases">
        <title>Analysis of the Genomes of Mucilaginibacter gossypii cycad 4 and M. sabulilitoris SNA2: microbes with the potential for plant growth promotion.</title>
        <authorList>
            <person name="Hirsch A.M."/>
            <person name="Humm E."/>
            <person name="Rubbi M."/>
            <person name="Del Vecchio G."/>
            <person name="Ha S.M."/>
            <person name="Pellegrini M."/>
            <person name="Gunsalus R.P."/>
        </authorList>
    </citation>
    <scope>NUCLEOTIDE SEQUENCE [LARGE SCALE GENOMIC DNA]</scope>
    <source>
        <strain evidence="1 2">SNA2</strain>
    </source>
</reference>
<organism evidence="1 2">
    <name type="scientific">Mucilaginibacter sabulilitoris</name>
    <dbReference type="NCBI Taxonomy" id="1173583"/>
    <lineage>
        <taxon>Bacteria</taxon>
        <taxon>Pseudomonadati</taxon>
        <taxon>Bacteroidota</taxon>
        <taxon>Sphingobacteriia</taxon>
        <taxon>Sphingobacteriales</taxon>
        <taxon>Sphingobacteriaceae</taxon>
        <taxon>Mucilaginibacter</taxon>
    </lineage>
</organism>
<protein>
    <submittedName>
        <fullName evidence="1">Uncharacterized protein</fullName>
    </submittedName>
</protein>